<dbReference type="InterPro" id="IPR000084">
    <property type="entry name" value="PE-PGRS_N"/>
</dbReference>
<sequence length="110" mass="12236">MTAPHWAEPGPTPQIRRIPLSVDPERVEALEGRLRGVIDELWALERQLSGPRILSPGADVVSVNAAEQSTVMVERARLYLADWRRQIVLAVAALEQQRRAYEVADSAARA</sequence>
<evidence type="ECO:0000313" key="3">
    <source>
        <dbReference type="Proteomes" id="UP001501598"/>
    </source>
</evidence>
<dbReference type="Proteomes" id="UP001501598">
    <property type="component" value="Unassembled WGS sequence"/>
</dbReference>
<gene>
    <name evidence="2" type="ORF">GCM10023175_03190</name>
</gene>
<dbReference type="Pfam" id="PF00934">
    <property type="entry name" value="PE"/>
    <property type="match status" value="1"/>
</dbReference>
<dbReference type="EMBL" id="BAABGT010000004">
    <property type="protein sequence ID" value="GAA4536371.1"/>
    <property type="molecule type" value="Genomic_DNA"/>
</dbReference>
<evidence type="ECO:0000313" key="2">
    <source>
        <dbReference type="EMBL" id="GAA4536371.1"/>
    </source>
</evidence>
<reference evidence="3" key="1">
    <citation type="journal article" date="2019" name="Int. J. Syst. Evol. Microbiol.">
        <title>The Global Catalogue of Microorganisms (GCM) 10K type strain sequencing project: providing services to taxonomists for standard genome sequencing and annotation.</title>
        <authorList>
            <consortium name="The Broad Institute Genomics Platform"/>
            <consortium name="The Broad Institute Genome Sequencing Center for Infectious Disease"/>
            <person name="Wu L."/>
            <person name="Ma J."/>
        </authorList>
    </citation>
    <scope>NUCLEOTIDE SEQUENCE [LARGE SCALE GENOMIC DNA]</scope>
    <source>
        <strain evidence="3">JCM 17906</strain>
    </source>
</reference>
<accession>A0ABP8RDP0</accession>
<evidence type="ECO:0000259" key="1">
    <source>
        <dbReference type="Pfam" id="PF00934"/>
    </source>
</evidence>
<proteinExistence type="predicted"/>
<comment type="caution">
    <text evidence="2">The sequence shown here is derived from an EMBL/GenBank/DDBJ whole genome shotgun (WGS) entry which is preliminary data.</text>
</comment>
<feature type="domain" description="PE" evidence="1">
    <location>
        <begin position="20"/>
        <end position="107"/>
    </location>
</feature>
<protein>
    <recommendedName>
        <fullName evidence="1">PE domain-containing protein</fullName>
    </recommendedName>
</protein>
<name>A0ABP8RDP0_9PSEU</name>
<organism evidence="2 3">
    <name type="scientific">Pseudonocardia xishanensis</name>
    <dbReference type="NCBI Taxonomy" id="630995"/>
    <lineage>
        <taxon>Bacteria</taxon>
        <taxon>Bacillati</taxon>
        <taxon>Actinomycetota</taxon>
        <taxon>Actinomycetes</taxon>
        <taxon>Pseudonocardiales</taxon>
        <taxon>Pseudonocardiaceae</taxon>
        <taxon>Pseudonocardia</taxon>
    </lineage>
</organism>
<keyword evidence="3" id="KW-1185">Reference proteome</keyword>